<name>A0AA88NTN2_TACVA</name>
<reference evidence="1" key="1">
    <citation type="submission" date="2023-08" db="EMBL/GenBank/DDBJ databases">
        <title>Pelteobagrus vachellii genome.</title>
        <authorList>
            <person name="Liu H."/>
        </authorList>
    </citation>
    <scope>NUCLEOTIDE SEQUENCE</scope>
    <source>
        <strain evidence="1">PRFRI_2022a</strain>
        <tissue evidence="1">Muscle</tissue>
    </source>
</reference>
<evidence type="ECO:0000313" key="1">
    <source>
        <dbReference type="EMBL" id="KAK2865841.1"/>
    </source>
</evidence>
<keyword evidence="2" id="KW-1185">Reference proteome</keyword>
<protein>
    <submittedName>
        <fullName evidence="1">Uncharacterized protein</fullName>
    </submittedName>
</protein>
<comment type="caution">
    <text evidence="1">The sequence shown here is derived from an EMBL/GenBank/DDBJ whole genome shotgun (WGS) entry which is preliminary data.</text>
</comment>
<dbReference type="Proteomes" id="UP001187315">
    <property type="component" value="Unassembled WGS sequence"/>
</dbReference>
<dbReference type="EMBL" id="JAVHJS010000002">
    <property type="protein sequence ID" value="KAK2865841.1"/>
    <property type="molecule type" value="Genomic_DNA"/>
</dbReference>
<proteinExistence type="predicted"/>
<sequence>MASPCSSTSNAPLRCKCVETRTTHKGSTFIFKEKEVKIDTYNTNTQCVLSDGKDMYMVSKSGHDTNFDAGLSYVIKNFVLNFRNGRKNLLVGPQTLIFRTAPLDLPEEAETAAREALYPLSQQVTGEEKDLFSRPGFFTLQGKIKTVRRVRMTRSQIPIRDISIMCGQHILDVSLWRDEAVTNHNEGDEVELTHLHTSIQANGRGKFNSSHHTTVKVQNRILKHISCLSRQVLCTS</sequence>
<evidence type="ECO:0000313" key="2">
    <source>
        <dbReference type="Proteomes" id="UP001187315"/>
    </source>
</evidence>
<gene>
    <name evidence="1" type="ORF">Q7C36_001897</name>
</gene>
<dbReference type="AlphaFoldDB" id="A0AA88NTN2"/>
<accession>A0AA88NTN2</accession>
<organism evidence="1 2">
    <name type="scientific">Tachysurus vachellii</name>
    <name type="common">Darkbarbel catfish</name>
    <name type="synonym">Pelteobagrus vachellii</name>
    <dbReference type="NCBI Taxonomy" id="175792"/>
    <lineage>
        <taxon>Eukaryota</taxon>
        <taxon>Metazoa</taxon>
        <taxon>Chordata</taxon>
        <taxon>Craniata</taxon>
        <taxon>Vertebrata</taxon>
        <taxon>Euteleostomi</taxon>
        <taxon>Actinopterygii</taxon>
        <taxon>Neopterygii</taxon>
        <taxon>Teleostei</taxon>
        <taxon>Ostariophysi</taxon>
        <taxon>Siluriformes</taxon>
        <taxon>Bagridae</taxon>
        <taxon>Tachysurus</taxon>
    </lineage>
</organism>